<dbReference type="PANTHER" id="PTHR33470">
    <property type="entry name" value="OS01G0164075 PROTEIN"/>
    <property type="match status" value="1"/>
</dbReference>
<name>A0AAV8UAM3_9ROSI</name>
<protein>
    <submittedName>
        <fullName evidence="3">Uncharacterized protein</fullName>
    </submittedName>
</protein>
<feature type="signal peptide" evidence="2">
    <location>
        <begin position="1"/>
        <end position="22"/>
    </location>
</feature>
<dbReference type="EMBL" id="JAIWQS010000008">
    <property type="protein sequence ID" value="KAJ8899094.1"/>
    <property type="molecule type" value="Genomic_DNA"/>
</dbReference>
<accession>A0AAV8UAM3</accession>
<comment type="caution">
    <text evidence="3">The sequence shown here is derived from an EMBL/GenBank/DDBJ whole genome shotgun (WGS) entry which is preliminary data.</text>
</comment>
<dbReference type="PANTHER" id="PTHR33470:SF58">
    <property type="entry name" value="POLLEN OLE E 1 ALLERGEN AND EXTENSIN FAMILY PROTEIN"/>
    <property type="match status" value="1"/>
</dbReference>
<evidence type="ECO:0000256" key="1">
    <source>
        <dbReference type="ARBA" id="ARBA00022729"/>
    </source>
</evidence>
<sequence length="177" mass="19366">MSFSHVNLAISLLLSWVFIASAADVGYGSKPNIEKPELDKDKLLTSLIGIQGLVYCKTGTKHFPLEGAVARITCICVDEYGYETSPMSFLSGATDLKGYFFAALSPYEVQGNWKVKECKAFLELSPLQTCEVPTDINQGISGAPLASYGFLDEKNMKLFTVGPFFYTSGPKSTSNRY</sequence>
<evidence type="ECO:0000256" key="2">
    <source>
        <dbReference type="SAM" id="SignalP"/>
    </source>
</evidence>
<gene>
    <name evidence="3" type="ORF">K2173_010247</name>
</gene>
<reference evidence="3 4" key="1">
    <citation type="submission" date="2021-09" db="EMBL/GenBank/DDBJ databases">
        <title>Genomic insights and catalytic innovation underlie evolution of tropane alkaloids biosynthesis.</title>
        <authorList>
            <person name="Wang Y.-J."/>
            <person name="Tian T."/>
            <person name="Huang J.-P."/>
            <person name="Huang S.-X."/>
        </authorList>
    </citation>
    <scope>NUCLEOTIDE SEQUENCE [LARGE SCALE GENOMIC DNA]</scope>
    <source>
        <strain evidence="3">KIB-2018</strain>
        <tissue evidence="3">Leaf</tissue>
    </source>
</reference>
<feature type="chain" id="PRO_5043642237" evidence="2">
    <location>
        <begin position="23"/>
        <end position="177"/>
    </location>
</feature>
<dbReference type="AlphaFoldDB" id="A0AAV8UAM3"/>
<proteinExistence type="predicted"/>
<organism evidence="3 4">
    <name type="scientific">Erythroxylum novogranatense</name>
    <dbReference type="NCBI Taxonomy" id="1862640"/>
    <lineage>
        <taxon>Eukaryota</taxon>
        <taxon>Viridiplantae</taxon>
        <taxon>Streptophyta</taxon>
        <taxon>Embryophyta</taxon>
        <taxon>Tracheophyta</taxon>
        <taxon>Spermatophyta</taxon>
        <taxon>Magnoliopsida</taxon>
        <taxon>eudicotyledons</taxon>
        <taxon>Gunneridae</taxon>
        <taxon>Pentapetalae</taxon>
        <taxon>rosids</taxon>
        <taxon>fabids</taxon>
        <taxon>Malpighiales</taxon>
        <taxon>Erythroxylaceae</taxon>
        <taxon>Erythroxylum</taxon>
    </lineage>
</organism>
<dbReference type="Proteomes" id="UP001159364">
    <property type="component" value="Linkage Group LG08"/>
</dbReference>
<keyword evidence="4" id="KW-1185">Reference proteome</keyword>
<keyword evidence="1 2" id="KW-0732">Signal</keyword>
<evidence type="ECO:0000313" key="3">
    <source>
        <dbReference type="EMBL" id="KAJ8899094.1"/>
    </source>
</evidence>
<evidence type="ECO:0000313" key="4">
    <source>
        <dbReference type="Proteomes" id="UP001159364"/>
    </source>
</evidence>
<dbReference type="Pfam" id="PF01190">
    <property type="entry name" value="Pollen_Ole_e_1"/>
    <property type="match status" value="1"/>
</dbReference>
<dbReference type="GO" id="GO:0071944">
    <property type="term" value="C:cell periphery"/>
    <property type="evidence" value="ECO:0007669"/>
    <property type="project" value="TreeGrafter"/>
</dbReference>